<evidence type="ECO:0000313" key="2">
    <source>
        <dbReference type="Proteomes" id="UP001556196"/>
    </source>
</evidence>
<dbReference type="Proteomes" id="UP001556196">
    <property type="component" value="Unassembled WGS sequence"/>
</dbReference>
<name>A0ABV3R3F5_9HYPH</name>
<reference evidence="1 2" key="1">
    <citation type="submission" date="2024-06" db="EMBL/GenBank/DDBJ databases">
        <authorList>
            <person name="Tuo L."/>
        </authorList>
    </citation>
    <scope>NUCLEOTIDE SEQUENCE [LARGE SCALE GENOMIC DNA]</scope>
    <source>
        <strain evidence="1 2">ZMM04-5</strain>
    </source>
</reference>
<gene>
    <name evidence="1" type="ORF">ABUE31_17770</name>
</gene>
<keyword evidence="2" id="KW-1185">Reference proteome</keyword>
<dbReference type="EMBL" id="JBFOCI010000005">
    <property type="protein sequence ID" value="MEW9807840.1"/>
    <property type="molecule type" value="Genomic_DNA"/>
</dbReference>
<proteinExistence type="predicted"/>
<sequence>METEFREEAESRKGGKSKSAVIQCNQISGAITWRNRKFSISLCAATPQAAAQAITNTQIEDAVKAAVQNAIRLECADGEGCGDTQRCLLDDVQITGLQLVQRPSAARCRPNPGMACTEAGQSGFTCDVRAHVRAQQQCACKVPDAD</sequence>
<evidence type="ECO:0000313" key="1">
    <source>
        <dbReference type="EMBL" id="MEW9807840.1"/>
    </source>
</evidence>
<organism evidence="1 2">
    <name type="scientific">Mesorhizobium marinum</name>
    <dbReference type="NCBI Taxonomy" id="3228790"/>
    <lineage>
        <taxon>Bacteria</taxon>
        <taxon>Pseudomonadati</taxon>
        <taxon>Pseudomonadota</taxon>
        <taxon>Alphaproteobacteria</taxon>
        <taxon>Hyphomicrobiales</taxon>
        <taxon>Phyllobacteriaceae</taxon>
        <taxon>Mesorhizobium</taxon>
    </lineage>
</organism>
<protein>
    <submittedName>
        <fullName evidence="1">Uncharacterized protein</fullName>
    </submittedName>
</protein>
<comment type="caution">
    <text evidence="1">The sequence shown here is derived from an EMBL/GenBank/DDBJ whole genome shotgun (WGS) entry which is preliminary data.</text>
</comment>
<accession>A0ABV3R3F5</accession>
<dbReference type="RefSeq" id="WP_367725023.1">
    <property type="nucleotide sequence ID" value="NZ_JBFOCI010000005.1"/>
</dbReference>